<reference evidence="4" key="1">
    <citation type="submission" date="2023-07" db="EMBL/GenBank/DDBJ databases">
        <title>A chromosome-level genome assembly of Lolium multiflorum.</title>
        <authorList>
            <person name="Chen Y."/>
            <person name="Copetti D."/>
            <person name="Kolliker R."/>
            <person name="Studer B."/>
        </authorList>
    </citation>
    <scope>NUCLEOTIDE SEQUENCE</scope>
    <source>
        <strain evidence="4">02402/16</strain>
        <tissue evidence="4">Leaf</tissue>
    </source>
</reference>
<dbReference type="InterPro" id="IPR003690">
    <property type="entry name" value="MTERF"/>
</dbReference>
<name>A0AAD8TYT9_LOLMU</name>
<dbReference type="GO" id="GO:0006353">
    <property type="term" value="P:DNA-templated transcription termination"/>
    <property type="evidence" value="ECO:0007669"/>
    <property type="project" value="UniProtKB-KW"/>
</dbReference>
<comment type="caution">
    <text evidence="4">The sequence shown here is derived from an EMBL/GenBank/DDBJ whole genome shotgun (WGS) entry which is preliminary data.</text>
</comment>
<dbReference type="AlphaFoldDB" id="A0AAD8TYT9"/>
<evidence type="ECO:0000256" key="1">
    <source>
        <dbReference type="ARBA" id="ARBA00007692"/>
    </source>
</evidence>
<dbReference type="InterPro" id="IPR038538">
    <property type="entry name" value="MTERF_sf"/>
</dbReference>
<keyword evidence="2" id="KW-0806">Transcription termination</keyword>
<evidence type="ECO:0000256" key="3">
    <source>
        <dbReference type="ARBA" id="ARBA00022946"/>
    </source>
</evidence>
<dbReference type="FunFam" id="1.25.70.10:FF:000001">
    <property type="entry name" value="Mitochondrial transcription termination factor-like"/>
    <property type="match status" value="1"/>
</dbReference>
<dbReference type="PANTHER" id="PTHR13068:SF93">
    <property type="entry name" value="OS05G0403600 PROTEIN"/>
    <property type="match status" value="1"/>
</dbReference>
<dbReference type="SMART" id="SM00733">
    <property type="entry name" value="Mterf"/>
    <property type="match status" value="7"/>
</dbReference>
<evidence type="ECO:0000313" key="5">
    <source>
        <dbReference type="Proteomes" id="UP001231189"/>
    </source>
</evidence>
<evidence type="ECO:0000256" key="2">
    <source>
        <dbReference type="ARBA" id="ARBA00022472"/>
    </source>
</evidence>
<keyword evidence="2" id="KW-0804">Transcription</keyword>
<proteinExistence type="inferred from homology"/>
<dbReference type="EMBL" id="JAUUTY010000001">
    <property type="protein sequence ID" value="KAK1696726.1"/>
    <property type="molecule type" value="Genomic_DNA"/>
</dbReference>
<evidence type="ECO:0000313" key="4">
    <source>
        <dbReference type="EMBL" id="KAK1696726.1"/>
    </source>
</evidence>
<gene>
    <name evidence="4" type="ORF">QYE76_013423</name>
</gene>
<keyword evidence="2" id="KW-0805">Transcription regulation</keyword>
<dbReference type="GO" id="GO:0003676">
    <property type="term" value="F:nucleic acid binding"/>
    <property type="evidence" value="ECO:0007669"/>
    <property type="project" value="InterPro"/>
</dbReference>
<sequence length="452" mass="50644">MFASFCRRRLLLHIRKISGGGTNPLQSIPGAIHHAHCYSSTTVSSVPNPELCPATISYLISCGLSPAAAATTGQRLRICSTDKADAARALLRDYGFTDADIVRTLRIAASILIVDPERILRPKLDFLASLGLEPRKIASAPFLLERSLDKRLVPSMQFLRGIIGSDDGLRLGFSRAPRALMADVDKNMRPVVETLRRCGLTDAAISKLLVINMGMLMASPDRIREVFDELKEIGMCISDSRFLYCFRAMCNLKRGTWRRKLELFQSFGVSEGEVLQAFKTQPTIVLFADESMKRKVRFLLDELKLGMTDIMLHPVILGYSLDKCILPRCAVLTVLMREGKIQRDIKLLQALLGGSKIFSTRYVLRHADDVPDVVKAYEASTTTANKIVWRHHRSTIRHILTDRMEDMAPFEAKELLIGGHDIPGEENRDDIDDYIGLLQYEGQKAKDKGRLD</sequence>
<comment type="similarity">
    <text evidence="1">Belongs to the mTERF family.</text>
</comment>
<keyword evidence="5" id="KW-1185">Reference proteome</keyword>
<protein>
    <submittedName>
        <fullName evidence="4">Uncharacterized protein</fullName>
    </submittedName>
</protein>
<dbReference type="PANTHER" id="PTHR13068">
    <property type="entry name" value="CGI-12 PROTEIN-RELATED"/>
    <property type="match status" value="1"/>
</dbReference>
<keyword evidence="3" id="KW-0809">Transit peptide</keyword>
<organism evidence="4 5">
    <name type="scientific">Lolium multiflorum</name>
    <name type="common">Italian ryegrass</name>
    <name type="synonym">Lolium perenne subsp. multiflorum</name>
    <dbReference type="NCBI Taxonomy" id="4521"/>
    <lineage>
        <taxon>Eukaryota</taxon>
        <taxon>Viridiplantae</taxon>
        <taxon>Streptophyta</taxon>
        <taxon>Embryophyta</taxon>
        <taxon>Tracheophyta</taxon>
        <taxon>Spermatophyta</taxon>
        <taxon>Magnoliopsida</taxon>
        <taxon>Liliopsida</taxon>
        <taxon>Poales</taxon>
        <taxon>Poaceae</taxon>
        <taxon>BOP clade</taxon>
        <taxon>Pooideae</taxon>
        <taxon>Poodae</taxon>
        <taxon>Poeae</taxon>
        <taxon>Poeae Chloroplast Group 2 (Poeae type)</taxon>
        <taxon>Loliodinae</taxon>
        <taxon>Loliinae</taxon>
        <taxon>Lolium</taxon>
    </lineage>
</organism>
<dbReference type="Pfam" id="PF02536">
    <property type="entry name" value="mTERF"/>
    <property type="match status" value="2"/>
</dbReference>
<dbReference type="Proteomes" id="UP001231189">
    <property type="component" value="Unassembled WGS sequence"/>
</dbReference>
<dbReference type="Gene3D" id="1.25.70.10">
    <property type="entry name" value="Transcription termination factor 3, mitochondrial"/>
    <property type="match status" value="2"/>
</dbReference>
<accession>A0AAD8TYT9</accession>